<dbReference type="GO" id="GO:0005743">
    <property type="term" value="C:mitochondrial inner membrane"/>
    <property type="evidence" value="ECO:0007669"/>
    <property type="project" value="UniProtKB-SubCell"/>
</dbReference>
<dbReference type="InterPro" id="IPR003917">
    <property type="entry name" value="NADH_UbQ_OxRdtase_chain2"/>
</dbReference>
<evidence type="ECO:0000256" key="4">
    <source>
        <dbReference type="ARBA" id="ARBA00021008"/>
    </source>
</evidence>
<feature type="transmembrane region" description="Helical" evidence="17">
    <location>
        <begin position="322"/>
        <end position="343"/>
    </location>
</feature>
<feature type="domain" description="NADH dehydrogenase subunit 2 C-terminal" evidence="19">
    <location>
        <begin position="290"/>
        <end position="343"/>
    </location>
</feature>
<keyword evidence="15 17" id="KW-0472">Membrane</keyword>
<evidence type="ECO:0000256" key="13">
    <source>
        <dbReference type="ARBA" id="ARBA00023075"/>
    </source>
</evidence>
<dbReference type="GO" id="GO:0008137">
    <property type="term" value="F:NADH dehydrogenase (ubiquinone) activity"/>
    <property type="evidence" value="ECO:0007669"/>
    <property type="project" value="UniProtKB-EC"/>
</dbReference>
<reference evidence="20" key="1">
    <citation type="submission" date="2016-03" db="EMBL/GenBank/DDBJ databases">
        <title>mtDNA species identification for the South Texas siren.</title>
        <authorList>
            <person name="LaFortune T.C."/>
            <person name="Kline R.J."/>
        </authorList>
    </citation>
    <scope>NUCLEOTIDE SEQUENCE</scope>
    <source>
        <strain evidence="20">2</strain>
    </source>
</reference>
<dbReference type="PRINTS" id="PR01436">
    <property type="entry name" value="NADHDHGNASE2"/>
</dbReference>
<feature type="transmembrane region" description="Helical" evidence="17">
    <location>
        <begin position="234"/>
        <end position="255"/>
    </location>
</feature>
<dbReference type="GO" id="GO:0006120">
    <property type="term" value="P:mitochondrial electron transport, NADH to ubiquinone"/>
    <property type="evidence" value="ECO:0007669"/>
    <property type="project" value="InterPro"/>
</dbReference>
<feature type="transmembrane region" description="Helical" evidence="17">
    <location>
        <begin position="96"/>
        <end position="115"/>
    </location>
</feature>
<keyword evidence="7 17" id="KW-0812">Transmembrane</keyword>
<dbReference type="EMBL" id="KU904482">
    <property type="protein sequence ID" value="AOW70962.1"/>
    <property type="molecule type" value="Genomic_DNA"/>
</dbReference>
<feature type="transmembrane region" description="Helical" evidence="17">
    <location>
        <begin position="275"/>
        <end position="294"/>
    </location>
</feature>
<evidence type="ECO:0000256" key="9">
    <source>
        <dbReference type="ARBA" id="ARBA00022967"/>
    </source>
</evidence>
<evidence type="ECO:0000256" key="16">
    <source>
        <dbReference type="ARBA" id="ARBA00049551"/>
    </source>
</evidence>
<sequence length="347" mass="38882">MNSYTMSIFLSSLSAGTIITISSYHWFLAWVGLEINTMAIIPLMIKPHHPRATEAATKYFLTQASASALILFSSLINAWTTGEWTIMEIQNPLSSIMITTGLAIKLGLAPFHMWLPDVLQGLDMMTCLILSTWQKIAPMALIIQLNQCLNFEMLTIMAILSTVLGGWGGLNQPQMRKIMAYSSIAHLGWMIMILPFSTSLTLLNFMIYLTMTSMMFMTFFIIKSNNINTMSISWVKSPVMTALLMTTLLSLGGLPPLSGFMPKWLIIQELVKQNMVMMATIIALSSLISLFFYLRLSYSISLTTPPTSSNFSLSWRLKPQTLLLTSYIFALSTMLLPMTPLMLNMMI</sequence>
<keyword evidence="8 17" id="KW-0999">Mitochondrion inner membrane</keyword>
<feature type="transmembrane region" description="Helical" evidence="17">
    <location>
        <begin position="202"/>
        <end position="222"/>
    </location>
</feature>
<dbReference type="Pfam" id="PF06444">
    <property type="entry name" value="NADH_dehy_S2_C"/>
    <property type="match status" value="1"/>
</dbReference>
<evidence type="ECO:0000259" key="19">
    <source>
        <dbReference type="Pfam" id="PF06444"/>
    </source>
</evidence>
<dbReference type="EC" id="7.1.1.2" evidence="3 17"/>
<keyword evidence="9 17" id="KW-1278">Translocase</keyword>
<evidence type="ECO:0000256" key="5">
    <source>
        <dbReference type="ARBA" id="ARBA00022448"/>
    </source>
</evidence>
<evidence type="ECO:0000256" key="12">
    <source>
        <dbReference type="ARBA" id="ARBA00023027"/>
    </source>
</evidence>
<evidence type="ECO:0000259" key="18">
    <source>
        <dbReference type="Pfam" id="PF00361"/>
    </source>
</evidence>
<evidence type="ECO:0000256" key="6">
    <source>
        <dbReference type="ARBA" id="ARBA00022660"/>
    </source>
</evidence>
<keyword evidence="11 17" id="KW-1133">Transmembrane helix</keyword>
<dbReference type="AlphaFoldDB" id="A0A343A0C9"/>
<comment type="subcellular location">
    <subcellularLocation>
        <location evidence="1 17">Mitochondrion inner membrane</location>
        <topology evidence="1 17">Multi-pass membrane protein</topology>
    </subcellularLocation>
</comment>
<feature type="transmembrane region" description="Helical" evidence="17">
    <location>
        <begin position="151"/>
        <end position="171"/>
    </location>
</feature>
<organism evidence="20">
    <name type="scientific">Siren intermedia texana</name>
    <name type="common">Rio Grande lesser siren</name>
    <dbReference type="NCBI Taxonomy" id="1303107"/>
    <lineage>
        <taxon>Eukaryota</taxon>
        <taxon>Metazoa</taxon>
        <taxon>Chordata</taxon>
        <taxon>Craniata</taxon>
        <taxon>Vertebrata</taxon>
        <taxon>Euteleostomi</taxon>
        <taxon>Amphibia</taxon>
        <taxon>Batrachia</taxon>
        <taxon>Caudata</taxon>
        <taxon>Sirenoidea</taxon>
        <taxon>Sirenidae</taxon>
        <taxon>Siren</taxon>
    </lineage>
</organism>
<evidence type="ECO:0000256" key="15">
    <source>
        <dbReference type="ARBA" id="ARBA00023136"/>
    </source>
</evidence>
<comment type="similarity">
    <text evidence="2 17">Belongs to the complex I subunit 2 family.</text>
</comment>
<evidence type="ECO:0000256" key="14">
    <source>
        <dbReference type="ARBA" id="ARBA00023128"/>
    </source>
</evidence>
<keyword evidence="14 17" id="KW-0496">Mitochondrion</keyword>
<accession>A0A343A0C9</accession>
<evidence type="ECO:0000256" key="2">
    <source>
        <dbReference type="ARBA" id="ARBA00007012"/>
    </source>
</evidence>
<keyword evidence="10 17" id="KW-0249">Electron transport</keyword>
<feature type="transmembrane region" description="Helical" evidence="17">
    <location>
        <begin position="178"/>
        <end position="196"/>
    </location>
</feature>
<keyword evidence="5" id="KW-0813">Transport</keyword>
<dbReference type="InterPro" id="IPR050175">
    <property type="entry name" value="Complex_I_Subunit_2"/>
</dbReference>
<dbReference type="PANTHER" id="PTHR46552:SF1">
    <property type="entry name" value="NADH-UBIQUINONE OXIDOREDUCTASE CHAIN 2"/>
    <property type="match status" value="1"/>
</dbReference>
<evidence type="ECO:0000256" key="1">
    <source>
        <dbReference type="ARBA" id="ARBA00004448"/>
    </source>
</evidence>
<keyword evidence="12 17" id="KW-0520">NAD</keyword>
<protein>
    <recommendedName>
        <fullName evidence="4 17">NADH-ubiquinone oxidoreductase chain 2</fullName>
        <ecNumber evidence="3 17">7.1.1.2</ecNumber>
    </recommendedName>
</protein>
<comment type="function">
    <text evidence="17">Core subunit of the mitochondrial membrane respiratory chain NADH dehydrogenase (Complex I) which catalyzes electron transfer from NADH through the respiratory chain, using ubiquinone as an electron acceptor. Essential for the catalytic activity and assembly of complex I.</text>
</comment>
<gene>
    <name evidence="20" type="primary">ND2</name>
</gene>
<evidence type="ECO:0000256" key="7">
    <source>
        <dbReference type="ARBA" id="ARBA00022692"/>
    </source>
</evidence>
<keyword evidence="13 17" id="KW-0830">Ubiquinone</keyword>
<proteinExistence type="inferred from homology"/>
<evidence type="ECO:0000313" key="20">
    <source>
        <dbReference type="EMBL" id="AOW70962.1"/>
    </source>
</evidence>
<keyword evidence="6 17" id="KW-0679">Respiratory chain</keyword>
<dbReference type="PANTHER" id="PTHR46552">
    <property type="entry name" value="NADH-UBIQUINONE OXIDOREDUCTASE CHAIN 2"/>
    <property type="match status" value="1"/>
</dbReference>
<evidence type="ECO:0000256" key="17">
    <source>
        <dbReference type="RuleBase" id="RU003403"/>
    </source>
</evidence>
<evidence type="ECO:0000256" key="11">
    <source>
        <dbReference type="ARBA" id="ARBA00022989"/>
    </source>
</evidence>
<evidence type="ECO:0000256" key="8">
    <source>
        <dbReference type="ARBA" id="ARBA00022792"/>
    </source>
</evidence>
<feature type="transmembrane region" description="Helical" evidence="17">
    <location>
        <begin position="57"/>
        <end position="76"/>
    </location>
</feature>
<dbReference type="InterPro" id="IPR001750">
    <property type="entry name" value="ND/Mrp_TM"/>
</dbReference>
<dbReference type="InterPro" id="IPR010933">
    <property type="entry name" value="NADH_DH_su2_C"/>
</dbReference>
<name>A0A343A0C9_SIRIN</name>
<evidence type="ECO:0000256" key="3">
    <source>
        <dbReference type="ARBA" id="ARBA00012944"/>
    </source>
</evidence>
<feature type="domain" description="NADH:quinone oxidoreductase/Mrp antiporter transmembrane" evidence="18">
    <location>
        <begin position="23"/>
        <end position="289"/>
    </location>
</feature>
<comment type="catalytic activity">
    <reaction evidence="16 17">
        <text>a ubiquinone + NADH + 5 H(+)(in) = a ubiquinol + NAD(+) + 4 H(+)(out)</text>
        <dbReference type="Rhea" id="RHEA:29091"/>
        <dbReference type="Rhea" id="RHEA-COMP:9565"/>
        <dbReference type="Rhea" id="RHEA-COMP:9566"/>
        <dbReference type="ChEBI" id="CHEBI:15378"/>
        <dbReference type="ChEBI" id="CHEBI:16389"/>
        <dbReference type="ChEBI" id="CHEBI:17976"/>
        <dbReference type="ChEBI" id="CHEBI:57540"/>
        <dbReference type="ChEBI" id="CHEBI:57945"/>
        <dbReference type="EC" id="7.1.1.2"/>
    </reaction>
</comment>
<dbReference type="Pfam" id="PF00361">
    <property type="entry name" value="Proton_antipo_M"/>
    <property type="match status" value="1"/>
</dbReference>
<evidence type="ECO:0000256" key="10">
    <source>
        <dbReference type="ARBA" id="ARBA00022982"/>
    </source>
</evidence>
<geneLocation type="mitochondrion" evidence="20"/>